<keyword evidence="4" id="KW-0408">Iron</keyword>
<evidence type="ECO:0000256" key="1">
    <source>
        <dbReference type="ARBA" id="ARBA00004496"/>
    </source>
</evidence>
<proteinExistence type="predicted"/>
<keyword evidence="3" id="KW-0479">Metal-binding</keyword>
<dbReference type="OrthoDB" id="9797132at2"/>
<dbReference type="PANTHER" id="PTHR36438:SF1">
    <property type="entry name" value="IRON-SULFUR CLUSTER REPAIR PROTEIN YTFE"/>
    <property type="match status" value="1"/>
</dbReference>
<dbReference type="Pfam" id="PF01814">
    <property type="entry name" value="Hemerythrin"/>
    <property type="match status" value="1"/>
</dbReference>
<organism evidence="6 7">
    <name type="scientific">Rikenella microfusus</name>
    <dbReference type="NCBI Taxonomy" id="28139"/>
    <lineage>
        <taxon>Bacteria</taxon>
        <taxon>Pseudomonadati</taxon>
        <taxon>Bacteroidota</taxon>
        <taxon>Bacteroidia</taxon>
        <taxon>Bacteroidales</taxon>
        <taxon>Rikenellaceae</taxon>
        <taxon>Rikenella</taxon>
    </lineage>
</organism>
<keyword evidence="7" id="KW-1185">Reference proteome</keyword>
<dbReference type="InterPro" id="IPR038062">
    <property type="entry name" value="ScdA-like_N_sf"/>
</dbReference>
<evidence type="ECO:0000256" key="4">
    <source>
        <dbReference type="ARBA" id="ARBA00023004"/>
    </source>
</evidence>
<dbReference type="GO" id="GO:0046872">
    <property type="term" value="F:metal ion binding"/>
    <property type="evidence" value="ECO:0007669"/>
    <property type="project" value="UniProtKB-KW"/>
</dbReference>
<dbReference type="InterPro" id="IPR012312">
    <property type="entry name" value="Hemerythrin-like"/>
</dbReference>
<evidence type="ECO:0000259" key="5">
    <source>
        <dbReference type="Pfam" id="PF01814"/>
    </source>
</evidence>
<dbReference type="EMBL" id="UGVL01000001">
    <property type="protein sequence ID" value="SUE34273.1"/>
    <property type="molecule type" value="Genomic_DNA"/>
</dbReference>
<evidence type="ECO:0000256" key="2">
    <source>
        <dbReference type="ARBA" id="ARBA00022490"/>
    </source>
</evidence>
<evidence type="ECO:0000313" key="7">
    <source>
        <dbReference type="Proteomes" id="UP000255233"/>
    </source>
</evidence>
<feature type="domain" description="Hemerythrin-like" evidence="5">
    <location>
        <begin position="79"/>
        <end position="231"/>
    </location>
</feature>
<dbReference type="Proteomes" id="UP000255233">
    <property type="component" value="Unassembled WGS sequence"/>
</dbReference>
<sequence>MKFTSMTVGEIAVAYPDATDIFTKYGIDYCCGGRRNFTEAARSHGLDPERVEREIIDHEKSAGRLNDKLNNFSIPQIIDHILQYHHAYVREKRMVLPPLAKRVAAVHGRRHPELVEVAQLTENLFDELERHMQKEEEVLFPAVLALVSHEEKGTPLPRTRFDSVAQPIAVMERDHTQTGGELFDLQRMTGDFTVPEEGCVSYRELYDGLREMQANTFEHVHLENNILFPRALELERTIRQERTSGF</sequence>
<dbReference type="Gene3D" id="1.20.120.520">
    <property type="entry name" value="nmb1532 protein domain like"/>
    <property type="match status" value="1"/>
</dbReference>
<dbReference type="AlphaFoldDB" id="A0A379MRX7"/>
<gene>
    <name evidence="6" type="primary">ytfE</name>
    <name evidence="6" type="ORF">NCTC11190_01494</name>
</gene>
<protein>
    <submittedName>
        <fullName evidence="6">Regulator of cell morphogenesis and NO signaling</fullName>
    </submittedName>
</protein>
<keyword evidence="2" id="KW-0963">Cytoplasm</keyword>
<dbReference type="STRING" id="880526.GCA_000427365_00067"/>
<dbReference type="RefSeq" id="WP_051214158.1">
    <property type="nucleotide sequence ID" value="NZ_CALVFX010000007.1"/>
</dbReference>
<dbReference type="Gene3D" id="1.10.3910.10">
    <property type="entry name" value="SP0561-like"/>
    <property type="match status" value="1"/>
</dbReference>
<evidence type="ECO:0000256" key="3">
    <source>
        <dbReference type="ARBA" id="ARBA00022723"/>
    </source>
</evidence>
<comment type="subcellular location">
    <subcellularLocation>
        <location evidence="1">Cytoplasm</location>
    </subcellularLocation>
</comment>
<dbReference type="GO" id="GO:0005737">
    <property type="term" value="C:cytoplasm"/>
    <property type="evidence" value="ECO:0007669"/>
    <property type="project" value="UniProtKB-SubCell"/>
</dbReference>
<dbReference type="NCBIfam" id="TIGR03652">
    <property type="entry name" value="FeS_repair_RIC"/>
    <property type="match status" value="1"/>
</dbReference>
<reference evidence="6 7" key="1">
    <citation type="submission" date="2018-06" db="EMBL/GenBank/DDBJ databases">
        <authorList>
            <consortium name="Pathogen Informatics"/>
            <person name="Doyle S."/>
        </authorList>
    </citation>
    <scope>NUCLEOTIDE SEQUENCE [LARGE SCALE GENOMIC DNA]</scope>
    <source>
        <strain evidence="6 7">NCTC11190</strain>
    </source>
</reference>
<dbReference type="SUPFAM" id="SSF140683">
    <property type="entry name" value="SP0561-like"/>
    <property type="match status" value="1"/>
</dbReference>
<dbReference type="Pfam" id="PF04405">
    <property type="entry name" value="ScdA_N"/>
    <property type="match status" value="1"/>
</dbReference>
<dbReference type="InterPro" id="IPR019903">
    <property type="entry name" value="RIC_family"/>
</dbReference>
<dbReference type="PANTHER" id="PTHR36438">
    <property type="entry name" value="IRON-SULFUR CLUSTER REPAIR PROTEIN YTFE"/>
    <property type="match status" value="1"/>
</dbReference>
<accession>A0A379MRX7</accession>
<name>A0A379MRX7_9BACT</name>
<evidence type="ECO:0000313" key="6">
    <source>
        <dbReference type="EMBL" id="SUE34273.1"/>
    </source>
</evidence>